<dbReference type="SUPFAM" id="SSF50022">
    <property type="entry name" value="ISP domain"/>
    <property type="match status" value="1"/>
</dbReference>
<dbReference type="PROSITE" id="PS51296">
    <property type="entry name" value="RIESKE"/>
    <property type="match status" value="1"/>
</dbReference>
<organism evidence="7">
    <name type="scientific">marine sediment metagenome</name>
    <dbReference type="NCBI Taxonomy" id="412755"/>
    <lineage>
        <taxon>unclassified sequences</taxon>
        <taxon>metagenomes</taxon>
        <taxon>ecological metagenomes</taxon>
    </lineage>
</organism>
<reference evidence="7" key="1">
    <citation type="journal article" date="2014" name="Front. Microbiol.">
        <title>High frequency of phylogenetically diverse reductive dehalogenase-homologous genes in deep subseafloor sedimentary metagenomes.</title>
        <authorList>
            <person name="Kawai M."/>
            <person name="Futagami T."/>
            <person name="Toyoda A."/>
            <person name="Takaki Y."/>
            <person name="Nishi S."/>
            <person name="Hori S."/>
            <person name="Arai W."/>
            <person name="Tsubouchi T."/>
            <person name="Morono Y."/>
            <person name="Uchiyama I."/>
            <person name="Ito T."/>
            <person name="Fujiyama A."/>
            <person name="Inagaki F."/>
            <person name="Takami H."/>
        </authorList>
    </citation>
    <scope>NUCLEOTIDE SEQUENCE</scope>
    <source>
        <strain evidence="7">Expedition CK06-06</strain>
    </source>
</reference>
<feature type="non-terminal residue" evidence="7">
    <location>
        <position position="1"/>
    </location>
</feature>
<comment type="caution">
    <text evidence="7">The sequence shown here is derived from an EMBL/GenBank/DDBJ whole genome shotgun (WGS) entry which is preliminary data.</text>
</comment>
<evidence type="ECO:0000313" key="7">
    <source>
        <dbReference type="EMBL" id="GAF82639.1"/>
    </source>
</evidence>
<dbReference type="Gene3D" id="2.102.10.10">
    <property type="entry name" value="Rieske [2Fe-2S] iron-sulphur domain"/>
    <property type="match status" value="1"/>
</dbReference>
<keyword evidence="4" id="KW-0411">Iron-sulfur</keyword>
<dbReference type="InterPro" id="IPR017941">
    <property type="entry name" value="Rieske_2Fe-2S"/>
</dbReference>
<dbReference type="PANTHER" id="PTHR10134">
    <property type="entry name" value="CYTOCHROME B-C1 COMPLEX SUBUNIT RIESKE, MITOCHONDRIAL"/>
    <property type="match status" value="1"/>
</dbReference>
<feature type="domain" description="Rieske" evidence="6">
    <location>
        <begin position="1"/>
        <end position="56"/>
    </location>
</feature>
<evidence type="ECO:0000256" key="4">
    <source>
        <dbReference type="ARBA" id="ARBA00023014"/>
    </source>
</evidence>
<evidence type="ECO:0000256" key="1">
    <source>
        <dbReference type="ARBA" id="ARBA00022714"/>
    </source>
</evidence>
<dbReference type="GO" id="GO:0046872">
    <property type="term" value="F:metal ion binding"/>
    <property type="evidence" value="ECO:0007669"/>
    <property type="project" value="UniProtKB-KW"/>
</dbReference>
<accession>X0SNK1</accession>
<evidence type="ECO:0000256" key="5">
    <source>
        <dbReference type="ARBA" id="ARBA00023157"/>
    </source>
</evidence>
<sequence>TCTHLDCTVQYKADWKLIWCACHNGRYNLEGINISGPPPRPLTEYEVHVKDGEVYVSRDV</sequence>
<dbReference type="InterPro" id="IPR036922">
    <property type="entry name" value="Rieske_2Fe-2S_sf"/>
</dbReference>
<name>X0SNK1_9ZZZZ</name>
<evidence type="ECO:0000256" key="3">
    <source>
        <dbReference type="ARBA" id="ARBA00023004"/>
    </source>
</evidence>
<keyword evidence="5" id="KW-1015">Disulfide bond</keyword>
<dbReference type="AlphaFoldDB" id="X0SNK1"/>
<protein>
    <recommendedName>
        <fullName evidence="6">Rieske domain-containing protein</fullName>
    </recommendedName>
</protein>
<keyword evidence="2" id="KW-0479">Metal-binding</keyword>
<dbReference type="InterPro" id="IPR014349">
    <property type="entry name" value="Rieske_Fe-S_prot"/>
</dbReference>
<dbReference type="EMBL" id="BARS01002196">
    <property type="protein sequence ID" value="GAF82639.1"/>
    <property type="molecule type" value="Genomic_DNA"/>
</dbReference>
<proteinExistence type="predicted"/>
<keyword evidence="1" id="KW-0001">2Fe-2S</keyword>
<dbReference type="Pfam" id="PF00355">
    <property type="entry name" value="Rieske"/>
    <property type="match status" value="1"/>
</dbReference>
<evidence type="ECO:0000259" key="6">
    <source>
        <dbReference type="PROSITE" id="PS51296"/>
    </source>
</evidence>
<keyword evidence="3" id="KW-0408">Iron</keyword>
<evidence type="ECO:0000256" key="2">
    <source>
        <dbReference type="ARBA" id="ARBA00022723"/>
    </source>
</evidence>
<gene>
    <name evidence="7" type="ORF">S01H1_04127</name>
</gene>
<dbReference type="GO" id="GO:0051537">
    <property type="term" value="F:2 iron, 2 sulfur cluster binding"/>
    <property type="evidence" value="ECO:0007669"/>
    <property type="project" value="UniProtKB-KW"/>
</dbReference>